<dbReference type="RefSeq" id="WP_008675826.1">
    <property type="nucleotide sequence ID" value="NZ_ANOH01000110.1"/>
</dbReference>
<dbReference type="EMBL" id="ANOH01000110">
    <property type="protein sequence ID" value="EMI57119.1"/>
    <property type="molecule type" value="Genomic_DNA"/>
</dbReference>
<evidence type="ECO:0000256" key="2">
    <source>
        <dbReference type="SAM" id="Phobius"/>
    </source>
</evidence>
<feature type="transmembrane region" description="Helical" evidence="2">
    <location>
        <begin position="219"/>
        <end position="237"/>
    </location>
</feature>
<name>M5U756_9BACT</name>
<protein>
    <submittedName>
        <fullName evidence="3">Putative membrane protein</fullName>
    </submittedName>
</protein>
<keyword evidence="2" id="KW-0472">Membrane</keyword>
<dbReference type="Proteomes" id="UP000011885">
    <property type="component" value="Unassembled WGS sequence"/>
</dbReference>
<dbReference type="AlphaFoldDB" id="M5U756"/>
<dbReference type="PATRIC" id="fig|1263870.3.peg.1549"/>
<keyword evidence="2" id="KW-0812">Transmembrane</keyword>
<evidence type="ECO:0000256" key="1">
    <source>
        <dbReference type="SAM" id="MobiDB-lite"/>
    </source>
</evidence>
<feature type="transmembrane region" description="Helical" evidence="2">
    <location>
        <begin position="20"/>
        <end position="40"/>
    </location>
</feature>
<feature type="region of interest" description="Disordered" evidence="1">
    <location>
        <begin position="136"/>
        <end position="158"/>
    </location>
</feature>
<comment type="caution">
    <text evidence="3">The sequence shown here is derived from an EMBL/GenBank/DDBJ whole genome shotgun (WGS) entry which is preliminary data.</text>
</comment>
<keyword evidence="4" id="KW-1185">Reference proteome</keyword>
<dbReference type="OrthoDB" id="273873at2"/>
<feature type="transmembrane region" description="Helical" evidence="2">
    <location>
        <begin position="284"/>
        <end position="305"/>
    </location>
</feature>
<accession>M5U756</accession>
<sequence length="307" mass="33851">MSTNPDSIWVCFPLKILTRSFLIDMALVSLASFVLVCSVARSRELIQLRDSSIRTYQVCVKPPGGEVQRFLIANSSRSVDQLRNELVRQMIGPVSPQVGLVRWYQETSQAYAESVGADQPIDRAGQDPFRTVSLRQPDGTQAGEAVQSKPGVENSATTVPSALNQTTRWREYWVSRDEKAERWLTSYESQISKRAEVFSQSIEITQPNVWRLSESNVRWAVMIALATIAVGSLWRLLLPPVVLGGGVRLATANPGALTESTAAMCFRESWIRIRQPLGVTLRGAAGWSMVGAATLSSGMMMFLALSV</sequence>
<keyword evidence="2" id="KW-1133">Transmembrane helix</keyword>
<reference evidence="3 4" key="1">
    <citation type="journal article" date="2013" name="Mar. Genomics">
        <title>Expression of sulfatases in Rhodopirellula baltica and the diversity of sulfatases in the genus Rhodopirellula.</title>
        <authorList>
            <person name="Wegner C.E."/>
            <person name="Richter-Heitmann T."/>
            <person name="Klindworth A."/>
            <person name="Klockow C."/>
            <person name="Richter M."/>
            <person name="Achstetter T."/>
            <person name="Glockner F.O."/>
            <person name="Harder J."/>
        </authorList>
    </citation>
    <scope>NUCLEOTIDE SEQUENCE [LARGE SCALE GENOMIC DNA]</scope>
    <source>
        <strain evidence="3 4">SM41</strain>
    </source>
</reference>
<organism evidence="3 4">
    <name type="scientific">Rhodopirellula sallentina SM41</name>
    <dbReference type="NCBI Taxonomy" id="1263870"/>
    <lineage>
        <taxon>Bacteria</taxon>
        <taxon>Pseudomonadati</taxon>
        <taxon>Planctomycetota</taxon>
        <taxon>Planctomycetia</taxon>
        <taxon>Pirellulales</taxon>
        <taxon>Pirellulaceae</taxon>
        <taxon>Rhodopirellula</taxon>
    </lineage>
</organism>
<evidence type="ECO:0000313" key="3">
    <source>
        <dbReference type="EMBL" id="EMI57119.1"/>
    </source>
</evidence>
<proteinExistence type="predicted"/>
<evidence type="ECO:0000313" key="4">
    <source>
        <dbReference type="Proteomes" id="UP000011885"/>
    </source>
</evidence>
<gene>
    <name evidence="3" type="ORF">RSSM_01445</name>
</gene>